<dbReference type="RefSeq" id="WP_408610389.1">
    <property type="nucleotide sequence ID" value="NZ_JAEACF010000001.1"/>
</dbReference>
<dbReference type="EMBL" id="JBEPMP010000001">
    <property type="protein sequence ID" value="MET3728399.1"/>
    <property type="molecule type" value="Genomic_DNA"/>
</dbReference>
<comment type="caution">
    <text evidence="1">The sequence shown here is derived from an EMBL/GenBank/DDBJ whole genome shotgun (WGS) entry which is preliminary data.</text>
</comment>
<protein>
    <submittedName>
        <fullName evidence="1">GrpB-like predicted nucleotidyltransferase (UPF0157 family)</fullName>
    </submittedName>
</protein>
<name>A0ABV2LIH4_9BACL</name>
<gene>
    <name evidence="1" type="ORF">ABID52_001980</name>
</gene>
<proteinExistence type="predicted"/>
<dbReference type="PANTHER" id="PTHR34822">
    <property type="entry name" value="GRPB DOMAIN PROTEIN (AFU_ORTHOLOGUE AFUA_1G01530)"/>
    <property type="match status" value="1"/>
</dbReference>
<dbReference type="SUPFAM" id="SSF81301">
    <property type="entry name" value="Nucleotidyltransferase"/>
    <property type="match status" value="1"/>
</dbReference>
<dbReference type="InterPro" id="IPR043519">
    <property type="entry name" value="NT_sf"/>
</dbReference>
<reference evidence="1 2" key="1">
    <citation type="submission" date="2024-06" db="EMBL/GenBank/DDBJ databases">
        <title>Genomic Encyclopedia of Type Strains, Phase IV (KMG-IV): sequencing the most valuable type-strain genomes for metagenomic binning, comparative biology and taxonomic classification.</title>
        <authorList>
            <person name="Goeker M."/>
        </authorList>
    </citation>
    <scope>NUCLEOTIDE SEQUENCE [LARGE SCALE GENOMIC DNA]</scope>
    <source>
        <strain evidence="1 2">DSM 100124</strain>
    </source>
</reference>
<dbReference type="Gene3D" id="3.30.460.10">
    <property type="entry name" value="Beta Polymerase, domain 2"/>
    <property type="match status" value="1"/>
</dbReference>
<accession>A0ABV2LIH4</accession>
<dbReference type="Proteomes" id="UP001549097">
    <property type="component" value="Unassembled WGS sequence"/>
</dbReference>
<dbReference type="Pfam" id="PF04229">
    <property type="entry name" value="GrpB"/>
    <property type="match status" value="1"/>
</dbReference>
<dbReference type="InterPro" id="IPR007344">
    <property type="entry name" value="GrpB/CoaE"/>
</dbReference>
<organism evidence="1 2">
    <name type="scientific">Fictibacillus halophilus</name>
    <dbReference type="NCBI Taxonomy" id="1610490"/>
    <lineage>
        <taxon>Bacteria</taxon>
        <taxon>Bacillati</taxon>
        <taxon>Bacillota</taxon>
        <taxon>Bacilli</taxon>
        <taxon>Bacillales</taxon>
        <taxon>Fictibacillaceae</taxon>
        <taxon>Fictibacillus</taxon>
    </lineage>
</organism>
<evidence type="ECO:0000313" key="2">
    <source>
        <dbReference type="Proteomes" id="UP001549097"/>
    </source>
</evidence>
<keyword evidence="2" id="KW-1185">Reference proteome</keyword>
<evidence type="ECO:0000313" key="1">
    <source>
        <dbReference type="EMBL" id="MET3728399.1"/>
    </source>
</evidence>
<sequence>MIAKPIVDLDIIIENYDRLPEVVTKLNGLGYIHQLQWSFKGREAFENLNEKSTCLSNRIKHHLYVCDENSMELKNRLDFRDYLRTHPKAVEEYNHLKTCLVTSKSTRAEYTEGKTKFISNILHKIRKNKLDRNY</sequence>
<dbReference type="PANTHER" id="PTHR34822:SF1">
    <property type="entry name" value="GRPB FAMILY PROTEIN"/>
    <property type="match status" value="1"/>
</dbReference>